<dbReference type="PANTHER" id="PTHR10828">
    <property type="entry name" value="M-PHASE INDUCER PHOSPHATASE DUAL SPECIFICITY PHOSPHATASE CDC25"/>
    <property type="match status" value="1"/>
</dbReference>
<evidence type="ECO:0000256" key="5">
    <source>
        <dbReference type="ARBA" id="ARBA00023306"/>
    </source>
</evidence>
<sequence length="391" mass="44262">MPAVSTMGSPCNIASPCNLSRKRLLSPESACRRSPFVRHFTVPSPSTLAVDLNTSLVLQSSPISKTPRRCLLSSLRSSETPVFAEPSRLMEDDDIFKCTPPVPENQPSPLMCLPPPSMSNLFGSPLARCPPRESPRFGLPADFTLKKAASFHLIDESPIRQFGKGMGRKITAPPPKLRKMHSMCELEEQFIYGDSLKSEADDSHGESYILPCHTTKKDTLKRITCDTLSDVLKGKYDEAHDKLIVIDCRFPYEYEGGHIQDAINVNTKESLDAFFRENTQELNSRTIIVFHCEYSSHRAPRMAHHLRTLDRELNAVNYPHLSYPELYVLDGGYRNFFAQNAGKPHCVPQNYVEMDDECYKIECKTQMAKFTKSFNQKLKNKSISWSRSKSF</sequence>
<keyword evidence="4 6" id="KW-0904">Protein phosphatase</keyword>
<dbReference type="SUPFAM" id="SSF52821">
    <property type="entry name" value="Rhodanese/Cell cycle control phosphatase"/>
    <property type="match status" value="1"/>
</dbReference>
<dbReference type="PANTHER" id="PTHR10828:SF17">
    <property type="entry name" value="PROTEIN-TYROSINE-PHOSPHATASE"/>
    <property type="match status" value="1"/>
</dbReference>
<name>A0ABR2X1Y5_9FUNG</name>
<protein>
    <recommendedName>
        <fullName evidence="6">M-phase inducer phosphatase</fullName>
        <ecNumber evidence="6">3.1.3.48</ecNumber>
    </recommendedName>
</protein>
<reference evidence="8 9" key="1">
    <citation type="submission" date="2023-04" db="EMBL/GenBank/DDBJ databases">
        <title>Genome of Basidiobolus ranarum AG-B5.</title>
        <authorList>
            <person name="Stajich J.E."/>
            <person name="Carter-House D."/>
            <person name="Gryganskyi A."/>
        </authorList>
    </citation>
    <scope>NUCLEOTIDE SEQUENCE [LARGE SCALE GENOMIC DNA]</scope>
    <source>
        <strain evidence="8 9">AG-B5</strain>
    </source>
</reference>
<organism evidence="8 9">
    <name type="scientific">Basidiobolus ranarum</name>
    <dbReference type="NCBI Taxonomy" id="34480"/>
    <lineage>
        <taxon>Eukaryota</taxon>
        <taxon>Fungi</taxon>
        <taxon>Fungi incertae sedis</taxon>
        <taxon>Zoopagomycota</taxon>
        <taxon>Entomophthoromycotina</taxon>
        <taxon>Basidiobolomycetes</taxon>
        <taxon>Basidiobolales</taxon>
        <taxon>Basidiobolaceae</taxon>
        <taxon>Basidiobolus</taxon>
    </lineage>
</organism>
<evidence type="ECO:0000313" key="8">
    <source>
        <dbReference type="EMBL" id="KAK9767785.1"/>
    </source>
</evidence>
<dbReference type="InterPro" id="IPR001763">
    <property type="entry name" value="Rhodanese-like_dom"/>
</dbReference>
<evidence type="ECO:0000256" key="4">
    <source>
        <dbReference type="ARBA" id="ARBA00022912"/>
    </source>
</evidence>
<evidence type="ECO:0000259" key="7">
    <source>
        <dbReference type="PROSITE" id="PS50206"/>
    </source>
</evidence>
<evidence type="ECO:0000313" key="9">
    <source>
        <dbReference type="Proteomes" id="UP001479436"/>
    </source>
</evidence>
<dbReference type="PROSITE" id="PS50206">
    <property type="entry name" value="RHODANESE_3"/>
    <property type="match status" value="1"/>
</dbReference>
<keyword evidence="6" id="KW-0498">Mitosis</keyword>
<dbReference type="GO" id="GO:0004725">
    <property type="term" value="F:protein tyrosine phosphatase activity"/>
    <property type="evidence" value="ECO:0007669"/>
    <property type="project" value="UniProtKB-EC"/>
</dbReference>
<dbReference type="EMBL" id="JASJQH010000054">
    <property type="protein sequence ID" value="KAK9767785.1"/>
    <property type="molecule type" value="Genomic_DNA"/>
</dbReference>
<comment type="similarity">
    <text evidence="1 6">Belongs to the MPI phosphatase family.</text>
</comment>
<comment type="catalytic activity">
    <reaction evidence="6">
        <text>O-phospho-L-tyrosyl-[protein] + H2O = L-tyrosyl-[protein] + phosphate</text>
        <dbReference type="Rhea" id="RHEA:10684"/>
        <dbReference type="Rhea" id="RHEA-COMP:10136"/>
        <dbReference type="Rhea" id="RHEA-COMP:20101"/>
        <dbReference type="ChEBI" id="CHEBI:15377"/>
        <dbReference type="ChEBI" id="CHEBI:43474"/>
        <dbReference type="ChEBI" id="CHEBI:46858"/>
        <dbReference type="ChEBI" id="CHEBI:61978"/>
        <dbReference type="EC" id="3.1.3.48"/>
    </reaction>
</comment>
<dbReference type="SMART" id="SM00450">
    <property type="entry name" value="RHOD"/>
    <property type="match status" value="1"/>
</dbReference>
<dbReference type="InterPro" id="IPR000751">
    <property type="entry name" value="MPI_Phosphatase"/>
</dbReference>
<evidence type="ECO:0000256" key="2">
    <source>
        <dbReference type="ARBA" id="ARBA00022618"/>
    </source>
</evidence>
<gene>
    <name evidence="8" type="primary">MIH1_4</name>
    <name evidence="8" type="ORF">K7432_002121</name>
</gene>
<accession>A0ABR2X1Y5</accession>
<comment type="caution">
    <text evidence="8">The sequence shown here is derived from an EMBL/GenBank/DDBJ whole genome shotgun (WGS) entry which is preliminary data.</text>
</comment>
<dbReference type="Proteomes" id="UP001479436">
    <property type="component" value="Unassembled WGS sequence"/>
</dbReference>
<evidence type="ECO:0000256" key="1">
    <source>
        <dbReference type="ARBA" id="ARBA00011065"/>
    </source>
</evidence>
<dbReference type="Pfam" id="PF00581">
    <property type="entry name" value="Rhodanese"/>
    <property type="match status" value="1"/>
</dbReference>
<keyword evidence="3 6" id="KW-0378">Hydrolase</keyword>
<dbReference type="EC" id="3.1.3.48" evidence="6"/>
<dbReference type="InterPro" id="IPR036873">
    <property type="entry name" value="Rhodanese-like_dom_sf"/>
</dbReference>
<keyword evidence="9" id="KW-1185">Reference proteome</keyword>
<proteinExistence type="inferred from homology"/>
<dbReference type="PRINTS" id="PR00716">
    <property type="entry name" value="MPIPHPHTASE"/>
</dbReference>
<comment type="function">
    <text evidence="6">Tyrosine protein phosphatase which functions as a dosage-dependent inducer of mitotic progression.</text>
</comment>
<keyword evidence="2 6" id="KW-0132">Cell division</keyword>
<evidence type="ECO:0000256" key="6">
    <source>
        <dbReference type="RuleBase" id="RU368028"/>
    </source>
</evidence>
<dbReference type="CDD" id="cd01530">
    <property type="entry name" value="Cdc25"/>
    <property type="match status" value="1"/>
</dbReference>
<evidence type="ECO:0000256" key="3">
    <source>
        <dbReference type="ARBA" id="ARBA00022801"/>
    </source>
</evidence>
<feature type="domain" description="Rhodanese" evidence="7">
    <location>
        <begin position="239"/>
        <end position="341"/>
    </location>
</feature>
<keyword evidence="5 6" id="KW-0131">Cell cycle</keyword>
<dbReference type="Gene3D" id="3.40.250.10">
    <property type="entry name" value="Rhodanese-like domain"/>
    <property type="match status" value="1"/>
</dbReference>